<protein>
    <recommendedName>
        <fullName evidence="3">Formate dehydrogenase accessory protein FdhE</fullName>
    </recommendedName>
</protein>
<sequence>MRKVVDLPRPTIGEQIREIDFALGDYPQYTDILNFHKAILEILMPTGDFPTKGAREALSDEAVKDLKERAVSSKKPIRSFLDASIFDEDNIMSTASDIVECLMHSRPGGETLEGLLKALEHGEVDARATIGAILGEDASCFQQLGDMFGVEPALLLFIFETPLRPFFEDIARRVEEELIETWWEPFCPVCGRTSPVARVRQRKRYMTCTYCGAEYLVDLFLCVYCGNKDPHSLGFIAFEEHPEYELDYCEKCNHYIKVIYEERRPKKIPRGLEDLLTRELDVLAKGYELGQSRT</sequence>
<organism evidence="1 2">
    <name type="scientific">miscellaneous Crenarchaeota group-15 archaeon DG-45</name>
    <dbReference type="NCBI Taxonomy" id="1685127"/>
    <lineage>
        <taxon>Archaea</taxon>
        <taxon>Candidatus Bathyarchaeota</taxon>
        <taxon>MCG-15</taxon>
    </lineage>
</organism>
<dbReference type="SUPFAM" id="SSF144020">
    <property type="entry name" value="FdhE-like"/>
    <property type="match status" value="1"/>
</dbReference>
<evidence type="ECO:0008006" key="3">
    <source>
        <dbReference type="Google" id="ProtNLM"/>
    </source>
</evidence>
<reference evidence="1 2" key="1">
    <citation type="submission" date="2015-06" db="EMBL/GenBank/DDBJ databases">
        <title>New insights into the roles of widespread benthic archaea in carbon and nitrogen cycling.</title>
        <authorList>
            <person name="Lazar C.S."/>
            <person name="Baker B.J."/>
            <person name="Seitz K.W."/>
            <person name="Hyde A.S."/>
            <person name="Dick G.J."/>
            <person name="Hinrichs K.-U."/>
            <person name="Teske A.P."/>
        </authorList>
    </citation>
    <scope>NUCLEOTIDE SEQUENCE [LARGE SCALE GENOMIC DNA]</scope>
    <source>
        <strain evidence="1">DG-45</strain>
    </source>
</reference>
<dbReference type="InterPro" id="IPR024064">
    <property type="entry name" value="FdhE-like_sf"/>
</dbReference>
<dbReference type="GO" id="GO:0008199">
    <property type="term" value="F:ferric iron binding"/>
    <property type="evidence" value="ECO:0007669"/>
    <property type="project" value="TreeGrafter"/>
</dbReference>
<proteinExistence type="predicted"/>
<dbReference type="Gene3D" id="3.90.1670.10">
    <property type="entry name" value="FdhE-like domain"/>
    <property type="match status" value="1"/>
</dbReference>
<comment type="caution">
    <text evidence="1">The sequence shown here is derived from an EMBL/GenBank/DDBJ whole genome shotgun (WGS) entry which is preliminary data.</text>
</comment>
<dbReference type="GO" id="GO:0005829">
    <property type="term" value="C:cytosol"/>
    <property type="evidence" value="ECO:0007669"/>
    <property type="project" value="TreeGrafter"/>
</dbReference>
<dbReference type="GO" id="GO:0051604">
    <property type="term" value="P:protein maturation"/>
    <property type="evidence" value="ECO:0007669"/>
    <property type="project" value="TreeGrafter"/>
</dbReference>
<dbReference type="PANTHER" id="PTHR37689:SF1">
    <property type="entry name" value="PROTEIN FDHE"/>
    <property type="match status" value="1"/>
</dbReference>
<dbReference type="CDD" id="cd16341">
    <property type="entry name" value="FdhE"/>
    <property type="match status" value="1"/>
</dbReference>
<name>A0A0M0BTN6_9ARCH</name>
<dbReference type="PANTHER" id="PTHR37689">
    <property type="entry name" value="PROTEIN FDHE"/>
    <property type="match status" value="1"/>
</dbReference>
<dbReference type="EMBL" id="LFWZ01000002">
    <property type="protein sequence ID" value="KON31541.1"/>
    <property type="molecule type" value="Genomic_DNA"/>
</dbReference>
<evidence type="ECO:0000313" key="2">
    <source>
        <dbReference type="Proteomes" id="UP000037210"/>
    </source>
</evidence>
<dbReference type="InterPro" id="IPR006452">
    <property type="entry name" value="Formate_DH_accessory"/>
</dbReference>
<dbReference type="Proteomes" id="UP000037210">
    <property type="component" value="Unassembled WGS sequence"/>
</dbReference>
<gene>
    <name evidence="1" type="ORF">AC482_00285</name>
</gene>
<dbReference type="AlphaFoldDB" id="A0A0M0BTN6"/>
<accession>A0A0M0BTN6</accession>
<evidence type="ECO:0000313" key="1">
    <source>
        <dbReference type="EMBL" id="KON31541.1"/>
    </source>
</evidence>